<evidence type="ECO:0000256" key="3">
    <source>
        <dbReference type="ARBA" id="ARBA00022833"/>
    </source>
</evidence>
<dbReference type="Gene3D" id="2.30.40.10">
    <property type="entry name" value="Urease, subunit C, domain 1"/>
    <property type="match status" value="1"/>
</dbReference>
<feature type="binding site" evidence="4">
    <location>
        <position position="292"/>
    </location>
    <ligand>
        <name>Zn(2+)</name>
        <dbReference type="ChEBI" id="CHEBI:29105"/>
    </ligand>
</feature>
<dbReference type="PANTHER" id="PTHR43794:SF11">
    <property type="entry name" value="AMIDOHYDROLASE-RELATED DOMAIN-CONTAINING PROTEIN"/>
    <property type="match status" value="1"/>
</dbReference>
<proteinExistence type="inferred from homology"/>
<name>A0ABT0BX68_9BACT</name>
<dbReference type="PANTHER" id="PTHR43794">
    <property type="entry name" value="AMINOHYDROLASE SSNA-RELATED"/>
    <property type="match status" value="1"/>
</dbReference>
<organism evidence="6 7">
    <name type="scientific">Parabacteroides faecalis</name>
    <dbReference type="NCBI Taxonomy" id="2924040"/>
    <lineage>
        <taxon>Bacteria</taxon>
        <taxon>Pseudomonadati</taxon>
        <taxon>Bacteroidota</taxon>
        <taxon>Bacteroidia</taxon>
        <taxon>Bacteroidales</taxon>
        <taxon>Tannerellaceae</taxon>
        <taxon>Parabacteroides</taxon>
    </lineage>
</organism>
<comment type="catalytic activity">
    <reaction evidence="4">
        <text>S-adenosyl-L-homocysteine + H2O + H(+) = S-inosyl-L-homocysteine + NH4(+)</text>
        <dbReference type="Rhea" id="RHEA:20716"/>
        <dbReference type="ChEBI" id="CHEBI:15377"/>
        <dbReference type="ChEBI" id="CHEBI:15378"/>
        <dbReference type="ChEBI" id="CHEBI:28938"/>
        <dbReference type="ChEBI" id="CHEBI:57856"/>
        <dbReference type="ChEBI" id="CHEBI:57985"/>
        <dbReference type="EC" id="3.5.4.28"/>
    </reaction>
</comment>
<dbReference type="InterPro" id="IPR023512">
    <property type="entry name" value="Deaminase_MtaD/DadD"/>
</dbReference>
<comment type="caution">
    <text evidence="6">The sequence shown here is derived from an EMBL/GenBank/DDBJ whole genome shotgun (WGS) entry which is preliminary data.</text>
</comment>
<keyword evidence="1 4" id="KW-0479">Metal-binding</keyword>
<dbReference type="Proteomes" id="UP001165444">
    <property type="component" value="Unassembled WGS sequence"/>
</dbReference>
<feature type="binding site" evidence="4">
    <location>
        <position position="58"/>
    </location>
    <ligand>
        <name>Zn(2+)</name>
        <dbReference type="ChEBI" id="CHEBI:29105"/>
    </ligand>
</feature>
<feature type="binding site" evidence="4">
    <location>
        <position position="85"/>
    </location>
    <ligand>
        <name>substrate</name>
    </ligand>
</feature>
<dbReference type="SUPFAM" id="SSF51556">
    <property type="entry name" value="Metallo-dependent hydrolases"/>
    <property type="match status" value="1"/>
</dbReference>
<comment type="function">
    <text evidence="4">Catalyzes the deamination of 5-methylthioadenosine and S-adenosyl-L-homocysteine into 5-methylthioinosine and S-inosyl-L-homocysteine, respectively. Is also able to deaminate adenosine.</text>
</comment>
<dbReference type="InterPro" id="IPR032466">
    <property type="entry name" value="Metal_Hydrolase"/>
</dbReference>
<keyword evidence="3 4" id="KW-0862">Zinc</keyword>
<dbReference type="InterPro" id="IPR011059">
    <property type="entry name" value="Metal-dep_hydrolase_composite"/>
</dbReference>
<dbReference type="InterPro" id="IPR006680">
    <property type="entry name" value="Amidohydro-rel"/>
</dbReference>
<feature type="binding site" evidence="4">
    <location>
        <position position="176"/>
    </location>
    <ligand>
        <name>substrate</name>
    </ligand>
</feature>
<dbReference type="Gene3D" id="3.20.20.140">
    <property type="entry name" value="Metal-dependent hydrolases"/>
    <property type="match status" value="1"/>
</dbReference>
<evidence type="ECO:0000256" key="2">
    <source>
        <dbReference type="ARBA" id="ARBA00022801"/>
    </source>
</evidence>
<evidence type="ECO:0000256" key="4">
    <source>
        <dbReference type="HAMAP-Rule" id="MF_01281"/>
    </source>
</evidence>
<sequence length="420" mass="46654">MIHRILIKQVELNQQKVDILIERNLISRIGKDLVAEDAEVIDATGMAVIPGLVNGHTHAAMTLFRGLADDMKLMPWLEQKIWPNEAKMTREDVYWGAKLACLEMIKSGTTTFLDMYQKFRGTADAVEEMGIRGYLSAVCFDHFDPKLAEKSKKECEKLYDVVDEYGPRVQYAVGPHAIYTVSGELLQWIHTFANEHQALIHLHLAETEEEVNNSIRQFGFSPVRYLYKLGVLSPRLVIAHGVYVDKDEIRMLADYGVKVIHNPASNMKLASGISFKFAEMKQAGVKVGIGTDGCSSSNNLDMIEAMKLAALLGKAWRKDPEVLTAPEMLEAATCTGADILGLKAGRIEEGYLADLCLIDLQSPAFTPNFNFVSNLVYAANGSCVDTVICNGKVVMRHKQVPGEAEILEQAARCAYNLVKR</sequence>
<evidence type="ECO:0000259" key="5">
    <source>
        <dbReference type="Pfam" id="PF01979"/>
    </source>
</evidence>
<accession>A0ABT0BX68</accession>
<dbReference type="CDD" id="cd01298">
    <property type="entry name" value="ATZ_TRZ_like"/>
    <property type="match status" value="1"/>
</dbReference>
<feature type="domain" description="Amidohydrolase-related" evidence="5">
    <location>
        <begin position="48"/>
        <end position="394"/>
    </location>
</feature>
<comment type="caution">
    <text evidence="4">Lacks conserved residue(s) required for the propagation of feature annotation.</text>
</comment>
<comment type="cofactor">
    <cofactor evidence="4">
        <name>Zn(2+)</name>
        <dbReference type="ChEBI" id="CHEBI:29105"/>
    </cofactor>
    <text evidence="4">Binds 1 zinc ion per subunit.</text>
</comment>
<dbReference type="RefSeq" id="WP_243323171.1">
    <property type="nucleotide sequence ID" value="NZ_JAKZMM010000003.1"/>
</dbReference>
<evidence type="ECO:0000313" key="6">
    <source>
        <dbReference type="EMBL" id="MCJ2379373.1"/>
    </source>
</evidence>
<feature type="binding site" evidence="4">
    <location>
        <position position="56"/>
    </location>
    <ligand>
        <name>Zn(2+)</name>
        <dbReference type="ChEBI" id="CHEBI:29105"/>
    </ligand>
</feature>
<comment type="catalytic activity">
    <reaction evidence="4">
        <text>S-methyl-5'-thioadenosine + H2O + H(+) = S-methyl-5'-thioinosine + NH4(+)</text>
        <dbReference type="Rhea" id="RHEA:25025"/>
        <dbReference type="ChEBI" id="CHEBI:15377"/>
        <dbReference type="ChEBI" id="CHEBI:15378"/>
        <dbReference type="ChEBI" id="CHEBI:17509"/>
        <dbReference type="ChEBI" id="CHEBI:28938"/>
        <dbReference type="ChEBI" id="CHEBI:48595"/>
        <dbReference type="EC" id="3.5.4.31"/>
    </reaction>
</comment>
<feature type="binding site" evidence="4">
    <location>
        <position position="206"/>
    </location>
    <ligand>
        <name>substrate</name>
    </ligand>
</feature>
<reference evidence="6 7" key="1">
    <citation type="submission" date="2022-03" db="EMBL/GenBank/DDBJ databases">
        <title>Parabacteroides sp. nov. isolated from swine feces.</title>
        <authorList>
            <person name="Bak J.E."/>
        </authorList>
    </citation>
    <scope>NUCLEOTIDE SEQUENCE [LARGE SCALE GENOMIC DNA]</scope>
    <source>
        <strain evidence="6 7">AGMB00274</strain>
    </source>
</reference>
<dbReference type="EMBL" id="JAKZMM010000003">
    <property type="protein sequence ID" value="MCJ2379373.1"/>
    <property type="molecule type" value="Genomic_DNA"/>
</dbReference>
<dbReference type="InterPro" id="IPR050287">
    <property type="entry name" value="MTA/SAH_deaminase"/>
</dbReference>
<protein>
    <recommendedName>
        <fullName evidence="4">5-methylthioadenosine/S-adenosylhomocysteine deaminase</fullName>
        <shortName evidence="4">MTA/SAH deaminase</shortName>
        <ecNumber evidence="4">3.5.4.28</ecNumber>
        <ecNumber evidence="4">3.5.4.31</ecNumber>
    </recommendedName>
</protein>
<feature type="binding site" evidence="4">
    <location>
        <position position="203"/>
    </location>
    <ligand>
        <name>Zn(2+)</name>
        <dbReference type="ChEBI" id="CHEBI:29105"/>
    </ligand>
</feature>
<keyword evidence="7" id="KW-1185">Reference proteome</keyword>
<dbReference type="EC" id="3.5.4.31" evidence="4"/>
<dbReference type="HAMAP" id="MF_01281">
    <property type="entry name" value="MTA_SAH_deamin"/>
    <property type="match status" value="1"/>
</dbReference>
<dbReference type="SUPFAM" id="SSF51338">
    <property type="entry name" value="Composite domain of metallo-dependent hydrolases"/>
    <property type="match status" value="1"/>
</dbReference>
<dbReference type="Pfam" id="PF01979">
    <property type="entry name" value="Amidohydro_1"/>
    <property type="match status" value="1"/>
</dbReference>
<feature type="binding site" evidence="4">
    <location>
        <position position="292"/>
    </location>
    <ligand>
        <name>substrate</name>
    </ligand>
</feature>
<comment type="similarity">
    <text evidence="4">Belongs to the metallo-dependent hydrolases superfamily. MTA/SAH deaminase family.</text>
</comment>
<evidence type="ECO:0000313" key="7">
    <source>
        <dbReference type="Proteomes" id="UP001165444"/>
    </source>
</evidence>
<evidence type="ECO:0000256" key="1">
    <source>
        <dbReference type="ARBA" id="ARBA00022723"/>
    </source>
</evidence>
<gene>
    <name evidence="4" type="primary">mtaD</name>
    <name evidence="6" type="ORF">MUN53_01880</name>
</gene>
<keyword evidence="2 4" id="KW-0378">Hydrolase</keyword>
<dbReference type="EC" id="3.5.4.28" evidence="4"/>